<sequence>MAGLCFMHPHDAYPPKPSSQRIGGACGGKGETICLENINARFIKLHF</sequence>
<reference evidence="2" key="1">
    <citation type="submission" date="2016-10" db="EMBL/GenBank/DDBJ databases">
        <authorList>
            <person name="Varghese N."/>
        </authorList>
    </citation>
    <scope>NUCLEOTIDE SEQUENCE [LARGE SCALE GENOMIC DNA]</scope>
    <source>
        <strain evidence="2">Nsp8</strain>
    </source>
</reference>
<protein>
    <submittedName>
        <fullName evidence="1">Uncharacterized protein</fullName>
    </submittedName>
</protein>
<organism evidence="1 2">
    <name type="scientific">Nitrosospira briensis</name>
    <dbReference type="NCBI Taxonomy" id="35799"/>
    <lineage>
        <taxon>Bacteria</taxon>
        <taxon>Pseudomonadati</taxon>
        <taxon>Pseudomonadota</taxon>
        <taxon>Betaproteobacteria</taxon>
        <taxon>Nitrosomonadales</taxon>
        <taxon>Nitrosomonadaceae</taxon>
        <taxon>Nitrosospira</taxon>
    </lineage>
</organism>
<dbReference type="AlphaFoldDB" id="A0A1I5AZF2"/>
<evidence type="ECO:0000313" key="1">
    <source>
        <dbReference type="EMBL" id="SFN67760.1"/>
    </source>
</evidence>
<keyword evidence="2" id="KW-1185">Reference proteome</keyword>
<evidence type="ECO:0000313" key="2">
    <source>
        <dbReference type="Proteomes" id="UP000183107"/>
    </source>
</evidence>
<gene>
    <name evidence="1" type="ORF">SAMN05216386_1596</name>
</gene>
<proteinExistence type="predicted"/>
<name>A0A1I5AZF2_9PROT</name>
<dbReference type="EMBL" id="FOVJ01000002">
    <property type="protein sequence ID" value="SFN67760.1"/>
    <property type="molecule type" value="Genomic_DNA"/>
</dbReference>
<dbReference type="Proteomes" id="UP000183107">
    <property type="component" value="Unassembled WGS sequence"/>
</dbReference>
<accession>A0A1I5AZF2</accession>